<evidence type="ECO:0000256" key="1">
    <source>
        <dbReference type="ARBA" id="ARBA00006484"/>
    </source>
</evidence>
<evidence type="ECO:0000313" key="5">
    <source>
        <dbReference type="Proteomes" id="UP001212152"/>
    </source>
</evidence>
<dbReference type="InterPro" id="IPR002347">
    <property type="entry name" value="SDR_fam"/>
</dbReference>
<gene>
    <name evidence="4" type="ORF">HDU87_007289</name>
</gene>
<dbReference type="GO" id="GO:0016491">
    <property type="term" value="F:oxidoreductase activity"/>
    <property type="evidence" value="ECO:0007669"/>
    <property type="project" value="UniProtKB-KW"/>
</dbReference>
<organism evidence="4 5">
    <name type="scientific">Geranomyces variabilis</name>
    <dbReference type="NCBI Taxonomy" id="109894"/>
    <lineage>
        <taxon>Eukaryota</taxon>
        <taxon>Fungi</taxon>
        <taxon>Fungi incertae sedis</taxon>
        <taxon>Chytridiomycota</taxon>
        <taxon>Chytridiomycota incertae sedis</taxon>
        <taxon>Chytridiomycetes</taxon>
        <taxon>Spizellomycetales</taxon>
        <taxon>Powellomycetaceae</taxon>
        <taxon>Geranomyces</taxon>
    </lineage>
</organism>
<name>A0AAD5TDZ3_9FUNG</name>
<protein>
    <submittedName>
        <fullName evidence="4">Uncharacterized protein</fullName>
    </submittedName>
</protein>
<dbReference type="Proteomes" id="UP001212152">
    <property type="component" value="Unassembled WGS sequence"/>
</dbReference>
<dbReference type="Pfam" id="PF00106">
    <property type="entry name" value="adh_short"/>
    <property type="match status" value="1"/>
</dbReference>
<dbReference type="Gene3D" id="3.40.50.720">
    <property type="entry name" value="NAD(P)-binding Rossmann-like Domain"/>
    <property type="match status" value="1"/>
</dbReference>
<dbReference type="PANTHER" id="PTHR24320">
    <property type="entry name" value="RETINOL DEHYDROGENASE"/>
    <property type="match status" value="1"/>
</dbReference>
<dbReference type="PANTHER" id="PTHR24320:SF272">
    <property type="entry name" value="NAD(P)-BINDING ROSSMANN-FOLD SUPERFAMILY PROTEIN"/>
    <property type="match status" value="1"/>
</dbReference>
<proteinExistence type="inferred from homology"/>
<dbReference type="EMBL" id="JADGJQ010000068">
    <property type="protein sequence ID" value="KAJ3173879.1"/>
    <property type="molecule type" value="Genomic_DNA"/>
</dbReference>
<dbReference type="AlphaFoldDB" id="A0AAD5TDZ3"/>
<comment type="similarity">
    <text evidence="1">Belongs to the short-chain dehydrogenases/reductases (SDR) family.</text>
</comment>
<sequence length="350" mass="37733">MSTTTLTTSQKHRASHAKPAGPGDARPTALEIIADETLLVKQNPPALTGKKILITGASSGIGIETARALHATGADVYIAVRNVAAGEKVAEEIKNEARGDGLIKVLEVDLGSLDSVRKCAEAFSRESETLNVLVANAGVMACPYSLTVDGYETQFACCHLGHFLLFQLLRPHLLRGSTPEFNSRYVSLSSIGHRGSTVDFTDINFKTREYNGWTAYGQAKTANIWMANEIERRFGAQGLHATSVHPGGILTPLQRHLSEETISQWKVPAVHVHMKSPPQGAATTVWAAVSREWEGKGGKYLAEVDVAEPQGVDAEGKPTPGGYKPWAYDAEGARKLWEVSNEMVGFSENA</sequence>
<evidence type="ECO:0000256" key="2">
    <source>
        <dbReference type="ARBA" id="ARBA00023002"/>
    </source>
</evidence>
<accession>A0AAD5TDZ3</accession>
<reference evidence="4" key="1">
    <citation type="submission" date="2020-05" db="EMBL/GenBank/DDBJ databases">
        <title>Phylogenomic resolution of chytrid fungi.</title>
        <authorList>
            <person name="Stajich J.E."/>
            <person name="Amses K."/>
            <person name="Simmons R."/>
            <person name="Seto K."/>
            <person name="Myers J."/>
            <person name="Bonds A."/>
            <person name="Quandt C.A."/>
            <person name="Barry K."/>
            <person name="Liu P."/>
            <person name="Grigoriev I."/>
            <person name="Longcore J.E."/>
            <person name="James T.Y."/>
        </authorList>
    </citation>
    <scope>NUCLEOTIDE SEQUENCE</scope>
    <source>
        <strain evidence="4">JEL0379</strain>
    </source>
</reference>
<comment type="caution">
    <text evidence="4">The sequence shown here is derived from an EMBL/GenBank/DDBJ whole genome shotgun (WGS) entry which is preliminary data.</text>
</comment>
<evidence type="ECO:0000313" key="4">
    <source>
        <dbReference type="EMBL" id="KAJ3173879.1"/>
    </source>
</evidence>
<dbReference type="InterPro" id="IPR036291">
    <property type="entry name" value="NAD(P)-bd_dom_sf"/>
</dbReference>
<keyword evidence="5" id="KW-1185">Reference proteome</keyword>
<evidence type="ECO:0000256" key="3">
    <source>
        <dbReference type="SAM" id="MobiDB-lite"/>
    </source>
</evidence>
<keyword evidence="2" id="KW-0560">Oxidoreductase</keyword>
<feature type="region of interest" description="Disordered" evidence="3">
    <location>
        <begin position="1"/>
        <end position="26"/>
    </location>
</feature>
<dbReference type="SUPFAM" id="SSF51735">
    <property type="entry name" value="NAD(P)-binding Rossmann-fold domains"/>
    <property type="match status" value="1"/>
</dbReference>
<dbReference type="PRINTS" id="PR00081">
    <property type="entry name" value="GDHRDH"/>
</dbReference>